<dbReference type="GO" id="GO:0006098">
    <property type="term" value="P:pentose-phosphate shunt"/>
    <property type="evidence" value="ECO:0007669"/>
    <property type="project" value="UniProtKB-UniRule"/>
</dbReference>
<evidence type="ECO:0000256" key="4">
    <source>
        <dbReference type="ARBA" id="ARBA00001947"/>
    </source>
</evidence>
<dbReference type="NCBIfam" id="NF004076">
    <property type="entry name" value="PRK05581.1-4"/>
    <property type="match status" value="1"/>
</dbReference>
<keyword evidence="10" id="KW-0862">Zinc</keyword>
<dbReference type="Gene3D" id="3.20.20.70">
    <property type="entry name" value="Aldolase class I"/>
    <property type="match status" value="1"/>
</dbReference>
<evidence type="ECO:0000256" key="6">
    <source>
        <dbReference type="ARBA" id="ARBA00009541"/>
    </source>
</evidence>
<comment type="subunit">
    <text evidence="7">Homodimer.</text>
</comment>
<evidence type="ECO:0000256" key="13">
    <source>
        <dbReference type="ARBA" id="ARBA00023235"/>
    </source>
</evidence>
<name>A0A0E2HF46_9FIRM</name>
<evidence type="ECO:0000256" key="5">
    <source>
        <dbReference type="ARBA" id="ARBA00001954"/>
    </source>
</evidence>
<gene>
    <name evidence="16" type="ORF">HMPREF1090_00820</name>
</gene>
<dbReference type="AlphaFoldDB" id="A0A0E2HF46"/>
<evidence type="ECO:0000256" key="9">
    <source>
        <dbReference type="ARBA" id="ARBA00022723"/>
    </source>
</evidence>
<sequence>MYCLAPSVYAADIMQLEQQLRVMERAGVSCIHVDIMDGSFVPNLSFGPDFVKDLRGYTDMKLDVHLMVDEPVRFIKAFAEVGSDVISVHLEACRDMEHTLDAIHAVGKEAGIVLKPETGLGKIPLTVWNKLDVLQIMTVAPGLKGQHFNPLMLEKIAEARRFSEEIGRDIDIEVDGDITPDSLKLVMEAGANIIVVGKGLFVGSLEDNIRKYFTIMNSKGEERHALLNRN</sequence>
<dbReference type="InterPro" id="IPR000056">
    <property type="entry name" value="Ribul_P_3_epim-like"/>
</dbReference>
<dbReference type="InterPro" id="IPR026019">
    <property type="entry name" value="Ribul_P_3_epim"/>
</dbReference>
<dbReference type="PATRIC" id="fig|999408.3.peg.868"/>
<reference evidence="16 17" key="1">
    <citation type="submission" date="2013-01" db="EMBL/GenBank/DDBJ databases">
        <title>The Genome Sequence of Clostridium clostridioforme 90A8.</title>
        <authorList>
            <consortium name="The Broad Institute Genome Sequencing Platform"/>
            <person name="Earl A."/>
            <person name="Ward D."/>
            <person name="Feldgarden M."/>
            <person name="Gevers D."/>
            <person name="Courvalin P."/>
            <person name="Lambert T."/>
            <person name="Walker B."/>
            <person name="Young S.K."/>
            <person name="Zeng Q."/>
            <person name="Gargeya S."/>
            <person name="Fitzgerald M."/>
            <person name="Haas B."/>
            <person name="Abouelleil A."/>
            <person name="Alvarado L."/>
            <person name="Arachchi H.M."/>
            <person name="Berlin A.M."/>
            <person name="Chapman S.B."/>
            <person name="Dewar J."/>
            <person name="Goldberg J."/>
            <person name="Griggs A."/>
            <person name="Gujja S."/>
            <person name="Hansen M."/>
            <person name="Howarth C."/>
            <person name="Imamovic A."/>
            <person name="Larimer J."/>
            <person name="McCowan C."/>
            <person name="Murphy C."/>
            <person name="Neiman D."/>
            <person name="Pearson M."/>
            <person name="Priest M."/>
            <person name="Roberts A."/>
            <person name="Saif S."/>
            <person name="Shea T."/>
            <person name="Sisk P."/>
            <person name="Sykes S."/>
            <person name="Wortman J."/>
            <person name="Nusbaum C."/>
            <person name="Birren B."/>
        </authorList>
    </citation>
    <scope>NUCLEOTIDE SEQUENCE [LARGE SCALE GENOMIC DNA]</scope>
    <source>
        <strain evidence="16 17">90A8</strain>
    </source>
</reference>
<comment type="catalytic activity">
    <reaction evidence="1">
        <text>D-ribulose 5-phosphate = D-xylulose 5-phosphate</text>
        <dbReference type="Rhea" id="RHEA:13677"/>
        <dbReference type="ChEBI" id="CHEBI:57737"/>
        <dbReference type="ChEBI" id="CHEBI:58121"/>
        <dbReference type="EC" id="5.1.3.1"/>
    </reaction>
</comment>
<dbReference type="PROSITE" id="PS01085">
    <property type="entry name" value="RIBUL_P_3_EPIMER_1"/>
    <property type="match status" value="1"/>
</dbReference>
<organism evidence="16 17">
    <name type="scientific">[Clostridium] clostridioforme 90A8</name>
    <dbReference type="NCBI Taxonomy" id="999408"/>
    <lineage>
        <taxon>Bacteria</taxon>
        <taxon>Bacillati</taxon>
        <taxon>Bacillota</taxon>
        <taxon>Clostridia</taxon>
        <taxon>Lachnospirales</taxon>
        <taxon>Lachnospiraceae</taxon>
        <taxon>Enterocloster</taxon>
    </lineage>
</organism>
<keyword evidence="9" id="KW-0479">Metal-binding</keyword>
<dbReference type="SUPFAM" id="SSF51366">
    <property type="entry name" value="Ribulose-phoshate binding barrel"/>
    <property type="match status" value="1"/>
</dbReference>
<proteinExistence type="inferred from homology"/>
<comment type="similarity">
    <text evidence="6">Belongs to the ribulose-phosphate 3-epimerase family.</text>
</comment>
<evidence type="ECO:0000256" key="8">
    <source>
        <dbReference type="ARBA" id="ARBA00013188"/>
    </source>
</evidence>
<dbReference type="FunFam" id="3.20.20.70:FF:000191">
    <property type="entry name" value="ribulose-phosphate 3-epimerase isoform X2"/>
    <property type="match status" value="1"/>
</dbReference>
<keyword evidence="12" id="KW-0464">Manganese</keyword>
<evidence type="ECO:0000256" key="10">
    <source>
        <dbReference type="ARBA" id="ARBA00022833"/>
    </source>
</evidence>
<dbReference type="HOGENOM" id="CLU_054856_2_1_9"/>
<dbReference type="InterPro" id="IPR013785">
    <property type="entry name" value="Aldolase_TIM"/>
</dbReference>
<evidence type="ECO:0000256" key="11">
    <source>
        <dbReference type="ARBA" id="ARBA00023004"/>
    </source>
</evidence>
<evidence type="ECO:0000256" key="1">
    <source>
        <dbReference type="ARBA" id="ARBA00001782"/>
    </source>
</evidence>
<dbReference type="PANTHER" id="PTHR11749">
    <property type="entry name" value="RIBULOSE-5-PHOSPHATE-3-EPIMERASE"/>
    <property type="match status" value="1"/>
</dbReference>
<protein>
    <recommendedName>
        <fullName evidence="8 15">Ribulose-phosphate 3-epimerase</fullName>
        <ecNumber evidence="8 15">5.1.3.1</ecNumber>
    </recommendedName>
</protein>
<comment type="cofactor">
    <cofactor evidence="2">
        <name>Mn(2+)</name>
        <dbReference type="ChEBI" id="CHEBI:29035"/>
    </cofactor>
</comment>
<dbReference type="GO" id="GO:0046872">
    <property type="term" value="F:metal ion binding"/>
    <property type="evidence" value="ECO:0007669"/>
    <property type="project" value="UniProtKB-KW"/>
</dbReference>
<evidence type="ECO:0000313" key="17">
    <source>
        <dbReference type="Proteomes" id="UP000013085"/>
    </source>
</evidence>
<accession>A0A0E2HF46</accession>
<dbReference type="GO" id="GO:0004750">
    <property type="term" value="F:D-ribulose-phosphate 3-epimerase activity"/>
    <property type="evidence" value="ECO:0007669"/>
    <property type="project" value="UniProtKB-UniRule"/>
</dbReference>
<keyword evidence="11" id="KW-0408">Iron</keyword>
<comment type="cofactor">
    <cofactor evidence="5">
        <name>Fe(2+)</name>
        <dbReference type="ChEBI" id="CHEBI:29033"/>
    </cofactor>
</comment>
<dbReference type="CDD" id="cd00429">
    <property type="entry name" value="RPE"/>
    <property type="match status" value="1"/>
</dbReference>
<dbReference type="PROSITE" id="PS01086">
    <property type="entry name" value="RIBUL_P_3_EPIMER_2"/>
    <property type="match status" value="1"/>
</dbReference>
<dbReference type="GeneID" id="57964804"/>
<dbReference type="EMBL" id="AGYR01000006">
    <property type="protein sequence ID" value="ENZ18948.1"/>
    <property type="molecule type" value="Genomic_DNA"/>
</dbReference>
<keyword evidence="13" id="KW-0413">Isomerase</keyword>
<evidence type="ECO:0000256" key="12">
    <source>
        <dbReference type="ARBA" id="ARBA00023211"/>
    </source>
</evidence>
<evidence type="ECO:0000313" key="16">
    <source>
        <dbReference type="EMBL" id="ENZ18948.1"/>
    </source>
</evidence>
<evidence type="ECO:0000256" key="7">
    <source>
        <dbReference type="ARBA" id="ARBA00011738"/>
    </source>
</evidence>
<keyword evidence="14" id="KW-0119">Carbohydrate metabolism</keyword>
<comment type="cofactor">
    <cofactor evidence="4">
        <name>Zn(2+)</name>
        <dbReference type="ChEBI" id="CHEBI:29105"/>
    </cofactor>
</comment>
<evidence type="ECO:0000256" key="15">
    <source>
        <dbReference type="NCBIfam" id="TIGR01163"/>
    </source>
</evidence>
<dbReference type="NCBIfam" id="TIGR01163">
    <property type="entry name" value="rpe"/>
    <property type="match status" value="1"/>
</dbReference>
<comment type="cofactor">
    <cofactor evidence="3">
        <name>Co(2+)</name>
        <dbReference type="ChEBI" id="CHEBI:48828"/>
    </cofactor>
</comment>
<dbReference type="Proteomes" id="UP000013085">
    <property type="component" value="Unassembled WGS sequence"/>
</dbReference>
<evidence type="ECO:0000256" key="2">
    <source>
        <dbReference type="ARBA" id="ARBA00001936"/>
    </source>
</evidence>
<dbReference type="Pfam" id="PF00834">
    <property type="entry name" value="Ribul_P_3_epim"/>
    <property type="match status" value="1"/>
</dbReference>
<dbReference type="RefSeq" id="WP_002583805.1">
    <property type="nucleotide sequence ID" value="NZ_KB850998.1"/>
</dbReference>
<evidence type="ECO:0000256" key="3">
    <source>
        <dbReference type="ARBA" id="ARBA00001941"/>
    </source>
</evidence>
<dbReference type="GO" id="GO:0005975">
    <property type="term" value="P:carbohydrate metabolic process"/>
    <property type="evidence" value="ECO:0007669"/>
    <property type="project" value="InterPro"/>
</dbReference>
<dbReference type="InterPro" id="IPR011060">
    <property type="entry name" value="RibuloseP-bd_barrel"/>
</dbReference>
<comment type="caution">
    <text evidence="16">The sequence shown here is derived from an EMBL/GenBank/DDBJ whole genome shotgun (WGS) entry which is preliminary data.</text>
</comment>
<evidence type="ECO:0000256" key="14">
    <source>
        <dbReference type="ARBA" id="ARBA00023277"/>
    </source>
</evidence>
<dbReference type="EC" id="5.1.3.1" evidence="8 15"/>